<protein>
    <recommendedName>
        <fullName evidence="3">Glycosyl transferases group 1</fullName>
    </recommendedName>
</protein>
<dbReference type="AlphaFoldDB" id="A0A239PRJ7"/>
<keyword evidence="2" id="KW-1185">Reference proteome</keyword>
<accession>A0A239PRJ7</accession>
<organism evidence="1 2">
    <name type="scientific">Paracoccus seriniphilus</name>
    <dbReference type="NCBI Taxonomy" id="184748"/>
    <lineage>
        <taxon>Bacteria</taxon>
        <taxon>Pseudomonadati</taxon>
        <taxon>Pseudomonadota</taxon>
        <taxon>Alphaproteobacteria</taxon>
        <taxon>Rhodobacterales</taxon>
        <taxon>Paracoccaceae</taxon>
        <taxon>Paracoccus</taxon>
    </lineage>
</organism>
<dbReference type="RefSeq" id="WP_089343708.1">
    <property type="nucleotide sequence ID" value="NZ_CP067129.1"/>
</dbReference>
<gene>
    <name evidence="1" type="ORF">SAMN05444959_10495</name>
</gene>
<proteinExistence type="predicted"/>
<dbReference type="OrthoDB" id="9179640at2"/>
<name>A0A239PRJ7_9RHOB</name>
<dbReference type="Proteomes" id="UP000198307">
    <property type="component" value="Unassembled WGS sequence"/>
</dbReference>
<evidence type="ECO:0000313" key="2">
    <source>
        <dbReference type="Proteomes" id="UP000198307"/>
    </source>
</evidence>
<evidence type="ECO:0000313" key="1">
    <source>
        <dbReference type="EMBL" id="SNT72924.1"/>
    </source>
</evidence>
<dbReference type="EMBL" id="FZQB01000004">
    <property type="protein sequence ID" value="SNT72924.1"/>
    <property type="molecule type" value="Genomic_DNA"/>
</dbReference>
<evidence type="ECO:0008006" key="3">
    <source>
        <dbReference type="Google" id="ProtNLM"/>
    </source>
</evidence>
<reference evidence="1 2" key="1">
    <citation type="submission" date="2017-07" db="EMBL/GenBank/DDBJ databases">
        <authorList>
            <person name="Sun Z.S."/>
            <person name="Albrecht U."/>
            <person name="Echele G."/>
            <person name="Lee C.C."/>
        </authorList>
    </citation>
    <scope>NUCLEOTIDE SEQUENCE [LARGE SCALE GENOMIC DNA]</scope>
    <source>
        <strain evidence="1 2">DSM 14827</strain>
    </source>
</reference>
<sequence>MTRIDVAIPPGAATGWAPIFRLGHLAADVFGGKIVHYPTDYPGKLQKAWGLRPRRSGGEDAGLLALLFGPSDISKLRQSMAFRQGYRFVIGWIIDSFWEDRNVRGIDFNGIDLLCIIRRDEEDYYRRQVGDRVLSLNWGSDVLGLGNGQGDRPVDLLRLGRQPEDWDDDARSAEMADKFGLSFAGRPPQLPDPVENQRGIMQAYGSAKYLVAHSNLTSVEPNTHKTKEYITGRWTDALAAGCSVAGVQPRNDSSYRDLLWPGATLEFDRVDLRHNMAAVAEAVAAWSPRQAELNYRMSLQRLDWRHSLKRIADRMSVSSPRLEAELQEIADRSAT</sequence>